<comment type="caution">
    <text evidence="10">The sequence shown here is derived from an EMBL/GenBank/DDBJ whole genome shotgun (WGS) entry which is preliminary data.</text>
</comment>
<dbReference type="FunFam" id="2.170.130.10:FF:000008">
    <property type="entry name" value="SusC/RagA family TonB-linked outer membrane protein"/>
    <property type="match status" value="1"/>
</dbReference>
<dbReference type="NCBIfam" id="TIGR04057">
    <property type="entry name" value="SusC_RagA_signa"/>
    <property type="match status" value="1"/>
</dbReference>
<keyword evidence="8" id="KW-0732">Signal</keyword>
<dbReference type="Pfam" id="PF07715">
    <property type="entry name" value="Plug"/>
    <property type="match status" value="1"/>
</dbReference>
<keyword evidence="11" id="KW-1185">Reference proteome</keyword>
<dbReference type="SUPFAM" id="SSF56935">
    <property type="entry name" value="Porins"/>
    <property type="match status" value="1"/>
</dbReference>
<dbReference type="Proteomes" id="UP000239590">
    <property type="component" value="Unassembled WGS sequence"/>
</dbReference>
<keyword evidence="6 7" id="KW-0998">Cell outer membrane</keyword>
<gene>
    <name evidence="10" type="ORF">C5O19_16080</name>
</gene>
<evidence type="ECO:0000256" key="6">
    <source>
        <dbReference type="ARBA" id="ARBA00023237"/>
    </source>
</evidence>
<keyword evidence="10" id="KW-0675">Receptor</keyword>
<keyword evidence="3 7" id="KW-1134">Transmembrane beta strand</keyword>
<feature type="domain" description="TonB-dependent receptor plug" evidence="9">
    <location>
        <begin position="115"/>
        <end position="221"/>
    </location>
</feature>
<evidence type="ECO:0000313" key="11">
    <source>
        <dbReference type="Proteomes" id="UP000239590"/>
    </source>
</evidence>
<dbReference type="GO" id="GO:0009279">
    <property type="term" value="C:cell outer membrane"/>
    <property type="evidence" value="ECO:0007669"/>
    <property type="project" value="UniProtKB-SubCell"/>
</dbReference>
<sequence length="1007" mass="111294">MHLKLLLSSLLYLSILLPAFTQSRSITGRVTDEKAKELPGVSVAIKGTSRGTTTDAQGDYRLAISDTGSVTLTFSSIGYQSQDILITDQAVLNITLKATEQSLDEVVVVGYGTQKKKDLTGAISTIDAKDVAGRQTVQISEALQGSIAGVSVTRSSGAPGASSNILIRGITTLGTNAPLIIVDGVPVSTIDNVNPNDVENITVLKDAASAAIYGSRGAAGVILVTTKRSKEGQTSFEYNAEYGFQKPTALPAYVNAPEYMRLFNEQATNDGSSTGPYAADYITNFDQYHREKPDVFPFANTDWQKTILTRATAPRVRHDLVFTMGTGKIKTKASLGYTKSGAFYDNYNYERYLLRVNNDLQVNSKLGITLDVTYKRTKSLSPVVNPLYEARLMPPIFDDYYSDGRYALGKDGRNPIAQLNEGGTNNEYYNQVMGRLAFNFKPIDGLTLTALVAPSFDFDRGKAFSKRITFTNLDGSPSAFSNQPRTTLNEKRQETTNITGQFLANYSKEIGSGHNVDVLAGYEELYNFGETLTASRSGFALIDFPYLNAGSQELRDNSGSASEAALRSVFGRLKYDYQNKYYIQGNLRYDQSSRFNRQHRDALFPSISGGWTISEENFLRNTPWLSFLKVRGSYGVVGNERIGNYPYQATISFSNALFYQNGVVVPLNGGGQVDYAVENISWETTRTLDAGIDAAFFKNRLSAAIDVYHKRTYDILLALDIPLYLGYERPQQNAGIMDVKGWELETSWRDRIGKVNYSIAFNISDSKSKIVDLKGTQILGSQSTFKGSEYNEWFGYRSAGLYQTAEEARQSPRLNTNVTAGDVRYVDINNDGRITPDDRVLLGGSLPRFLYGSTIRLDYQGFDLGLVVQGVGKKLSRLPDEIVRPFGEAFGNVPQEIVGKFWSKTNAAEVNARARYPRLSTQSLAANYEASDFWLINGSYFRVKNITLGYTLKGDVLKKLGLQSTRLYVSANDVLRIHHFPRYADPEAANSSYPIVTTFLGGITLRF</sequence>
<evidence type="ECO:0000259" key="9">
    <source>
        <dbReference type="Pfam" id="PF07715"/>
    </source>
</evidence>
<dbReference type="EMBL" id="PTRA01000002">
    <property type="protein sequence ID" value="PQA56854.1"/>
    <property type="molecule type" value="Genomic_DNA"/>
</dbReference>
<comment type="similarity">
    <text evidence="7">Belongs to the TonB-dependent receptor family.</text>
</comment>
<evidence type="ECO:0000256" key="8">
    <source>
        <dbReference type="SAM" id="SignalP"/>
    </source>
</evidence>
<dbReference type="OrthoDB" id="9768177at2"/>
<dbReference type="InterPro" id="IPR023997">
    <property type="entry name" value="TonB-dep_OMP_SusC/RagA_CS"/>
</dbReference>
<name>A0A2S7IJV8_9BACT</name>
<evidence type="ECO:0000313" key="10">
    <source>
        <dbReference type="EMBL" id="PQA56854.1"/>
    </source>
</evidence>
<evidence type="ECO:0000256" key="5">
    <source>
        <dbReference type="ARBA" id="ARBA00023136"/>
    </source>
</evidence>
<protein>
    <submittedName>
        <fullName evidence="10">TonB-dependent receptor</fullName>
    </submittedName>
</protein>
<dbReference type="InterPro" id="IPR023996">
    <property type="entry name" value="TonB-dep_OMP_SusC/RagA"/>
</dbReference>
<feature type="chain" id="PRO_5015436140" evidence="8">
    <location>
        <begin position="22"/>
        <end position="1007"/>
    </location>
</feature>
<evidence type="ECO:0000256" key="2">
    <source>
        <dbReference type="ARBA" id="ARBA00022448"/>
    </source>
</evidence>
<dbReference type="AlphaFoldDB" id="A0A2S7IJV8"/>
<keyword evidence="5 7" id="KW-0472">Membrane</keyword>
<evidence type="ECO:0000256" key="7">
    <source>
        <dbReference type="PROSITE-ProRule" id="PRU01360"/>
    </source>
</evidence>
<reference evidence="11" key="1">
    <citation type="submission" date="2018-02" db="EMBL/GenBank/DDBJ databases">
        <title>Genome sequencing of Solimonas sp. HR-BB.</title>
        <authorList>
            <person name="Lee Y."/>
            <person name="Jeon C.O."/>
        </authorList>
    </citation>
    <scope>NUCLEOTIDE SEQUENCE [LARGE SCALE GENOMIC DNA]</scope>
    <source>
        <strain evidence="11">HR-U</strain>
    </source>
</reference>
<dbReference type="SUPFAM" id="SSF49464">
    <property type="entry name" value="Carboxypeptidase regulatory domain-like"/>
    <property type="match status" value="1"/>
</dbReference>
<dbReference type="InterPro" id="IPR039426">
    <property type="entry name" value="TonB-dep_rcpt-like"/>
</dbReference>
<dbReference type="Pfam" id="PF13715">
    <property type="entry name" value="CarbopepD_reg_2"/>
    <property type="match status" value="1"/>
</dbReference>
<evidence type="ECO:0000256" key="4">
    <source>
        <dbReference type="ARBA" id="ARBA00022692"/>
    </source>
</evidence>
<comment type="subcellular location">
    <subcellularLocation>
        <location evidence="1 7">Cell outer membrane</location>
        <topology evidence="1 7">Multi-pass membrane protein</topology>
    </subcellularLocation>
</comment>
<dbReference type="InterPro" id="IPR037066">
    <property type="entry name" value="Plug_dom_sf"/>
</dbReference>
<accession>A0A2S7IJV8</accession>
<dbReference type="RefSeq" id="WP_104714429.1">
    <property type="nucleotide sequence ID" value="NZ_PTRA01000002.1"/>
</dbReference>
<keyword evidence="2 7" id="KW-0813">Transport</keyword>
<dbReference type="Gene3D" id="2.170.130.10">
    <property type="entry name" value="TonB-dependent receptor, plug domain"/>
    <property type="match status" value="1"/>
</dbReference>
<dbReference type="InterPro" id="IPR008969">
    <property type="entry name" value="CarboxyPept-like_regulatory"/>
</dbReference>
<organism evidence="10 11">
    <name type="scientific">Siphonobacter curvatus</name>
    <dbReference type="NCBI Taxonomy" id="2094562"/>
    <lineage>
        <taxon>Bacteria</taxon>
        <taxon>Pseudomonadati</taxon>
        <taxon>Bacteroidota</taxon>
        <taxon>Cytophagia</taxon>
        <taxon>Cytophagales</taxon>
        <taxon>Cytophagaceae</taxon>
        <taxon>Siphonobacter</taxon>
    </lineage>
</organism>
<dbReference type="InterPro" id="IPR012910">
    <property type="entry name" value="Plug_dom"/>
</dbReference>
<feature type="signal peptide" evidence="8">
    <location>
        <begin position="1"/>
        <end position="21"/>
    </location>
</feature>
<evidence type="ECO:0000256" key="1">
    <source>
        <dbReference type="ARBA" id="ARBA00004571"/>
    </source>
</evidence>
<dbReference type="Gene3D" id="2.60.40.1120">
    <property type="entry name" value="Carboxypeptidase-like, regulatory domain"/>
    <property type="match status" value="1"/>
</dbReference>
<dbReference type="PROSITE" id="PS52016">
    <property type="entry name" value="TONB_DEPENDENT_REC_3"/>
    <property type="match status" value="1"/>
</dbReference>
<dbReference type="InterPro" id="IPR036942">
    <property type="entry name" value="Beta-barrel_TonB_sf"/>
</dbReference>
<dbReference type="NCBIfam" id="TIGR04056">
    <property type="entry name" value="OMP_RagA_SusC"/>
    <property type="match status" value="1"/>
</dbReference>
<keyword evidence="4 7" id="KW-0812">Transmembrane</keyword>
<evidence type="ECO:0000256" key="3">
    <source>
        <dbReference type="ARBA" id="ARBA00022452"/>
    </source>
</evidence>
<proteinExistence type="inferred from homology"/>
<dbReference type="Gene3D" id="2.40.170.20">
    <property type="entry name" value="TonB-dependent receptor, beta-barrel domain"/>
    <property type="match status" value="1"/>
</dbReference>